<dbReference type="EMBL" id="CP036289">
    <property type="protein sequence ID" value="QDU76821.1"/>
    <property type="molecule type" value="Genomic_DNA"/>
</dbReference>
<evidence type="ECO:0000256" key="1">
    <source>
        <dbReference type="ARBA" id="ARBA00010116"/>
    </source>
</evidence>
<feature type="region of interest" description="Disordered" evidence="2">
    <location>
        <begin position="1309"/>
        <end position="1339"/>
    </location>
</feature>
<feature type="domain" description="Big-1" evidence="3">
    <location>
        <begin position="238"/>
        <end position="326"/>
    </location>
</feature>
<dbReference type="InterPro" id="IPR013320">
    <property type="entry name" value="ConA-like_dom_sf"/>
</dbReference>
<dbReference type="InterPro" id="IPR055353">
    <property type="entry name" value="DUF7619"/>
</dbReference>
<dbReference type="SUPFAM" id="SSF49899">
    <property type="entry name" value="Concanavalin A-like lectins/glucanases"/>
    <property type="match status" value="1"/>
</dbReference>
<evidence type="ECO:0000256" key="2">
    <source>
        <dbReference type="SAM" id="MobiDB-lite"/>
    </source>
</evidence>
<evidence type="ECO:0000313" key="4">
    <source>
        <dbReference type="EMBL" id="QDU76821.1"/>
    </source>
</evidence>
<dbReference type="InterPro" id="IPR036439">
    <property type="entry name" value="Dockerin_dom_sf"/>
</dbReference>
<dbReference type="Gene3D" id="2.60.40.10">
    <property type="entry name" value="Immunoglobulins"/>
    <property type="match status" value="11"/>
</dbReference>
<dbReference type="GO" id="GO:0000272">
    <property type="term" value="P:polysaccharide catabolic process"/>
    <property type="evidence" value="ECO:0007669"/>
    <property type="project" value="InterPro"/>
</dbReference>
<dbReference type="InterPro" id="IPR018247">
    <property type="entry name" value="EF_Hand_1_Ca_BS"/>
</dbReference>
<evidence type="ECO:0000313" key="5">
    <source>
        <dbReference type="Proteomes" id="UP000318626"/>
    </source>
</evidence>
<keyword evidence="5" id="KW-1185">Reference proteome</keyword>
<dbReference type="InterPro" id="IPR001220">
    <property type="entry name" value="Legume_lectin_dom"/>
</dbReference>
<dbReference type="PROSITE" id="PS51127">
    <property type="entry name" value="BIG1"/>
    <property type="match status" value="1"/>
</dbReference>
<evidence type="ECO:0000259" key="3">
    <source>
        <dbReference type="PROSITE" id="PS51127"/>
    </source>
</evidence>
<dbReference type="InterPro" id="IPR008964">
    <property type="entry name" value="Invasin/intimin_cell_adhesion"/>
</dbReference>
<dbReference type="SMART" id="SM00634">
    <property type="entry name" value="BID_1"/>
    <property type="match status" value="1"/>
</dbReference>
<dbReference type="SUPFAM" id="SSF47473">
    <property type="entry name" value="EF-hand"/>
    <property type="match status" value="1"/>
</dbReference>
<dbReference type="PANTHER" id="PTHR32401:SF48">
    <property type="entry name" value="LEGUME LECTIN DOMAIN-CONTAINING PROTEIN"/>
    <property type="match status" value="1"/>
</dbReference>
<dbReference type="InterPro" id="IPR011635">
    <property type="entry name" value="CARDB"/>
</dbReference>
<dbReference type="InterPro" id="IPR003344">
    <property type="entry name" value="Big_1_dom"/>
</dbReference>
<organism evidence="4 5">
    <name type="scientific">Bremerella volcania</name>
    <dbReference type="NCBI Taxonomy" id="2527984"/>
    <lineage>
        <taxon>Bacteria</taxon>
        <taxon>Pseudomonadati</taxon>
        <taxon>Planctomycetota</taxon>
        <taxon>Planctomycetia</taxon>
        <taxon>Pirellulales</taxon>
        <taxon>Pirellulaceae</taxon>
        <taxon>Bremerella</taxon>
    </lineage>
</organism>
<dbReference type="RefSeq" id="WP_165698850.1">
    <property type="nucleotide sequence ID" value="NZ_CP036289.1"/>
</dbReference>
<sequence length="2844" mass="308284">MLAGDGVYFEDFSTSGGLVLNGSTTTVATTDGDVLRLTPALSGRNGSAFSESQVNASDFSTAFTFRITSPGGDIFDCNTTTGADGFVFVVQSVSSSIGGIGSGIGYEGIVDSVGVEFDTWCNAANWDPSSNHIGIVTEGSVNHGSSAEFTAVVTPDFDDGNLWYAWVDYDGETLEVRANQTGERPAEALLTRDLDVPAIIENNTAYVGFTSATGAAWGNHDIISWQYNSNFSPIGLVDSIIVTSPGSALQGTEQSATATVLDRFGDPVEGMPIEFEVTGANPMTVGAVTDANGQATITYTGNNIGQDTIVATADSVSNTPTVLDWLPRPDLVVSSVNTPTTWQVGFNDISWTVTNVGDGTASTFWYDRVVLSTDMQYDIQDRIVASESAFHQLPLASLESYEVQYRHILSSSVAAGNYYLLYIADFGEQALEADETNNVFIQPIEVVKPDLVVETATATSPALFGNDVSVSWTVRNVGTVETDDYISQAVWLSTDETLNYGDIELERFPQEAGLPLAPGEGYTTTVNVPLPLSQTIRPGTYYLIVETDSANGHQEIDETNNTLATLPISISYPPLPDLIVSDISAPLEAISGQSIPISWTVTNQGDGDFQGTFRDWVALSDDDTYGSDLFYQGFDFTGVIPAGQSITRTQLIDLPDTFTGEDLRVIVYTDGWNQVLEIDAEDNNVLVADNYLDVILAAFPNLVVDEVIVPPLASSEQEIVVEWIVSNAGTGPTNATYWDDQVYLSTDPFWDPGDYRLGTSRNPSYLQAGDSYRASLTATLPRGIDGDYYVIVLTDAFNRVWEHGNENDNENSSTSFEVQLTPPPDLQVTSVQAPTSAFSGQEVQVSWTVSNEGANATNHSRWRDRIYVSSDSTLSGDDVLLTTVTHDGVLAPGENYTATGFGDLPIGVSGDFFFLVETDAFDSVYEHQFENNNVAAETQATNVVLTPPPDLEVVSVVAPLTISANRQFAVSYRVENNGSTPTPNGSWTDRVYLSDDFNFDPSGDVLLDSRRHYGTLAPGEGYDFEYVGILDEDFVGDQHFYVVTDYADDVFELDNLNNLASADSPSEVIFEPGDLTVSFFSAPTQAEAGDAFLLDWSVVNSSQWDTASQFWYDRVVLSTDMTVSGDDIALTSPSHAGLLQPGESYRVNDRQVRLPTNLLPGSYYLLLTTDAGESVPELDETNNASAAMPLEVSRIASDLRITSVSATDDPQAGGPITVQWTVRNFAPVATNSNIWFDEVYLSTDYQVDSSDTLLASVQRGNPLGPNEEYSVTRAVTLPEDLSGRFFILVRTDATDLVIEGAYENNNLRVTSGEIPEGIDPSEDPVDPNDPDPPTPPEGNIQVVTLDPPDLSVVNVDAPANALSGQDLALSWTVQNIGQGDADGPWYDSVYLSLDQVFDRSSDIYLGYADRPGELAAGESYTQNESFEIPAGFAGPYYVFVIANANGRVNERGKVFNNPGYDPLSMQIDLTSPADFVVGTINVPTSGTPGAEVTVSYTVENQGSNPAFGYWTDSIYLSADETWDIDDPLLGRVRPNLGTLAVGASYNESLTAQLPGVVPGSYHIIIRSDILNHVPEADENNNIGASLDQADVTFPELELGVAAEGTLEAGQNIYYRVTVPAGETLSFELDSDAVDGANEIYVAYNRVPTRSDFDFTGSEPFSVDQRVTVPETESGTYYILLRSANPLAVSDDYSLSAQLLPFSINTASATSIGNGNSVTFVVTGSRLTTGTAFTLTDSEGVTFTPTFVVQRDLTSFRLTFDLLQAALGPAILTASEDSGAVSSLANTIEIVDSFKPPVEISLEGPTTARRNQAVAYNVSIKNPGNTDTEEFTLWIKIPGNTRYRFRTEHAFASDSFLTAFPTSQQFQEVVDSPFTYHAFSLSRIAPGGSISIPIDIVTPDSDELEIYVQLLPSNLFENSNSSFIDTPATPAPTDPFFASQLELQVVRNTEALSSQQQAPWDEANGPPPAGYVVFRYGSKYGHFGISLGNGYIADSYPGSRGRIVPLSDWKRHEGQISTDQYYLGAYMPTGWTAERGADVANDLRRDFSDQYWKYGDFDGDGKRDQQLITDVDGDGKNNPGSIEYWEHGPLDFLNGDVFDTHGENGRYSCSGIEQYLENHGMDVDPRSTVFNQPGEQYEAISGKEWPTRVKGSNGSFSVYWPGRFLNGVEDFFDQAGDFLGSLLSDGKTILTNIVRSLDPNDILGPEGFGPENFIAATEPLDYTIRFENDPIFATAPAQTVRITQQLDADLDFRSFRLGDFGIGTQVFEVPDNRAFYVDRLDLTAELGILVDVFAGIDVASGQAFWEFTSIDPATGDAPTDALAGFLPPNLMSPEGEGFVTYSIKASPDAVTGDIIDAEARIIFDTNEPIDTPPIFHTLDVDAPTSSVEALPLTLDNSKFELSWSGQDGPGGSGVAMFDIYVSEDGGAYQPFVVGTTLTAAPFIGKPGKQYEFFSVAHDYAGNIEATPGVADGVTTITEGVATLGDEEILVSLTRTDETSPVGTSLDESPSANVVFHEWESIVAQIWVTIIPEMAGGPVSLEAVIAWENELFLSPEVLEHLGSNLDISSHDGITKIWWDNVELSGYQAGQRVLIANLLFPVDRQNGVGISSNVVGEYPTVTQQDAFQLSDGKLGKDGQVLNSYPHIDVPIAPVVYDSDDSGHVGIGDFAQFIRNYGRTADLDKYPEAFRFDFNRDGRVGIADFAKFIQHYGQRKDSDNVTIRMPELIPETSANDNPLVLESEPPTAEALFKDVEVLPSGTIHFNFQSGGSDLRFDDIEDFKHAPHYWASIPSAQSNNNPDPRLIDALFETLEPEYSTSKEEDTLMEIDASLLSDLADELSKEGFSI</sequence>
<protein>
    <recommendedName>
        <fullName evidence="3">Big-1 domain-containing protein</fullName>
    </recommendedName>
</protein>
<dbReference type="PANTHER" id="PTHR32401">
    <property type="entry name" value="CONCANAVALIN A-LIKE LECTIN FAMILY PROTEIN"/>
    <property type="match status" value="1"/>
</dbReference>
<proteinExistence type="inferred from homology"/>
<gene>
    <name evidence="4" type="ORF">Pan97_38780</name>
</gene>
<dbReference type="KEGG" id="bvo:Pan97_38780"/>
<dbReference type="Proteomes" id="UP000318626">
    <property type="component" value="Chromosome"/>
</dbReference>
<feature type="compositionally biased region" description="Acidic residues" evidence="2">
    <location>
        <begin position="1319"/>
        <end position="1329"/>
    </location>
</feature>
<dbReference type="GO" id="GO:0030246">
    <property type="term" value="F:carbohydrate binding"/>
    <property type="evidence" value="ECO:0007669"/>
    <property type="project" value="InterPro"/>
</dbReference>
<dbReference type="Gene3D" id="2.60.120.200">
    <property type="match status" value="1"/>
</dbReference>
<name>A0A518CC77_9BACT</name>
<dbReference type="Pfam" id="PF07705">
    <property type="entry name" value="CARDB"/>
    <property type="match status" value="8"/>
</dbReference>
<dbReference type="InterPro" id="IPR011992">
    <property type="entry name" value="EF-hand-dom_pair"/>
</dbReference>
<dbReference type="InterPro" id="IPR007280">
    <property type="entry name" value="Peptidase_C_arc/bac"/>
</dbReference>
<accession>A0A518CC77</accession>
<dbReference type="Pfam" id="PF04151">
    <property type="entry name" value="PPC"/>
    <property type="match status" value="1"/>
</dbReference>
<dbReference type="Pfam" id="PF24595">
    <property type="entry name" value="DUF7619"/>
    <property type="match status" value="2"/>
</dbReference>
<dbReference type="InterPro" id="IPR056573">
    <property type="entry name" value="Lectin_L-type_dom"/>
</dbReference>
<dbReference type="SUPFAM" id="SSF49373">
    <property type="entry name" value="Invasin/intimin cell-adhesion fragments"/>
    <property type="match status" value="1"/>
</dbReference>
<dbReference type="PROSITE" id="PS00307">
    <property type="entry name" value="LECTIN_LEGUME_BETA"/>
    <property type="match status" value="1"/>
</dbReference>
<dbReference type="Pfam" id="PF00139">
    <property type="entry name" value="Lectin_legB"/>
    <property type="match status" value="1"/>
</dbReference>
<dbReference type="Gene3D" id="1.10.1330.10">
    <property type="entry name" value="Dockerin domain"/>
    <property type="match status" value="1"/>
</dbReference>
<dbReference type="InterPro" id="IPR050258">
    <property type="entry name" value="Leguminous_Lectin"/>
</dbReference>
<dbReference type="CDD" id="cd01951">
    <property type="entry name" value="lectin_L-type"/>
    <property type="match status" value="1"/>
</dbReference>
<dbReference type="Pfam" id="PF02369">
    <property type="entry name" value="Big_1"/>
    <property type="match status" value="1"/>
</dbReference>
<dbReference type="InterPro" id="IPR019825">
    <property type="entry name" value="Lectin_legB_Mn/Ca_BS"/>
</dbReference>
<dbReference type="PROSITE" id="PS00018">
    <property type="entry name" value="EF_HAND_1"/>
    <property type="match status" value="2"/>
</dbReference>
<dbReference type="Gene3D" id="2.60.120.380">
    <property type="match status" value="1"/>
</dbReference>
<reference evidence="5" key="1">
    <citation type="submission" date="2019-02" db="EMBL/GenBank/DDBJ databases">
        <title>Deep-cultivation of Planctomycetes and their phenomic and genomic characterization uncovers novel biology.</title>
        <authorList>
            <person name="Wiegand S."/>
            <person name="Jogler M."/>
            <person name="Boedeker C."/>
            <person name="Pinto D."/>
            <person name="Vollmers J."/>
            <person name="Rivas-Marin E."/>
            <person name="Kohn T."/>
            <person name="Peeters S.H."/>
            <person name="Heuer A."/>
            <person name="Rast P."/>
            <person name="Oberbeckmann S."/>
            <person name="Bunk B."/>
            <person name="Jeske O."/>
            <person name="Meyerdierks A."/>
            <person name="Storesund J.E."/>
            <person name="Kallscheuer N."/>
            <person name="Luecker S."/>
            <person name="Lage O.M."/>
            <person name="Pohl T."/>
            <person name="Merkel B.J."/>
            <person name="Hornburger P."/>
            <person name="Mueller R.-W."/>
            <person name="Bruemmer F."/>
            <person name="Labrenz M."/>
            <person name="Spormann A.M."/>
            <person name="Op den Camp H."/>
            <person name="Overmann J."/>
            <person name="Amann R."/>
            <person name="Jetten M.S.M."/>
            <person name="Mascher T."/>
            <person name="Medema M.H."/>
            <person name="Devos D.P."/>
            <person name="Kaster A.-K."/>
            <person name="Ovreas L."/>
            <person name="Rohde M."/>
            <person name="Galperin M.Y."/>
            <person name="Jogler C."/>
        </authorList>
    </citation>
    <scope>NUCLEOTIDE SEQUENCE [LARGE SCALE GENOMIC DNA]</scope>
    <source>
        <strain evidence="5">Pan97</strain>
    </source>
</reference>
<dbReference type="InterPro" id="IPR013783">
    <property type="entry name" value="Ig-like_fold"/>
</dbReference>
<comment type="similarity">
    <text evidence="1">Belongs to the intimin/invasin family.</text>
</comment>